<comment type="similarity">
    <text evidence="1">Belongs to the NAD kinase family.</text>
</comment>
<dbReference type="Proteomes" id="UP001527925">
    <property type="component" value="Unassembled WGS sequence"/>
</dbReference>
<keyword evidence="2" id="KW-0808">Transferase</keyword>
<dbReference type="Gene3D" id="3.40.50.10330">
    <property type="entry name" value="Probable inorganic polyphosphate/atp-NAD kinase, domain 1"/>
    <property type="match status" value="1"/>
</dbReference>
<evidence type="ECO:0000256" key="1">
    <source>
        <dbReference type="ARBA" id="ARBA00010995"/>
    </source>
</evidence>
<protein>
    <submittedName>
        <fullName evidence="2">NADH kinase pos5</fullName>
        <ecNumber evidence="2">2.7.1.86</ecNumber>
    </submittedName>
</protein>
<keyword evidence="2" id="KW-0418">Kinase</keyword>
<gene>
    <name evidence="2" type="primary">POS5</name>
    <name evidence="2" type="ORF">HK105_208210</name>
</gene>
<dbReference type="PANTHER" id="PTHR20275">
    <property type="entry name" value="NAD KINASE"/>
    <property type="match status" value="1"/>
</dbReference>
<dbReference type="GO" id="GO:0042736">
    <property type="term" value="F:NADH kinase activity"/>
    <property type="evidence" value="ECO:0007669"/>
    <property type="project" value="UniProtKB-EC"/>
</dbReference>
<name>A0ABR4MYJ1_9FUNG</name>
<organism evidence="2 3">
    <name type="scientific">Polyrhizophydium stewartii</name>
    <dbReference type="NCBI Taxonomy" id="2732419"/>
    <lineage>
        <taxon>Eukaryota</taxon>
        <taxon>Fungi</taxon>
        <taxon>Fungi incertae sedis</taxon>
        <taxon>Chytridiomycota</taxon>
        <taxon>Chytridiomycota incertae sedis</taxon>
        <taxon>Chytridiomycetes</taxon>
        <taxon>Rhizophydiales</taxon>
        <taxon>Rhizophydiales incertae sedis</taxon>
        <taxon>Polyrhizophydium</taxon>
    </lineage>
</organism>
<dbReference type="InterPro" id="IPR002504">
    <property type="entry name" value="NADK"/>
</dbReference>
<dbReference type="Pfam" id="PF01513">
    <property type="entry name" value="NAD_kinase"/>
    <property type="match status" value="1"/>
</dbReference>
<evidence type="ECO:0000313" key="3">
    <source>
        <dbReference type="Proteomes" id="UP001527925"/>
    </source>
</evidence>
<proteinExistence type="inferred from homology"/>
<keyword evidence="3" id="KW-1185">Reference proteome</keyword>
<dbReference type="InterPro" id="IPR016064">
    <property type="entry name" value="NAD/diacylglycerol_kinase_sf"/>
</dbReference>
<accession>A0ABR4MYJ1</accession>
<reference evidence="2 3" key="1">
    <citation type="submission" date="2023-09" db="EMBL/GenBank/DDBJ databases">
        <title>Pangenome analysis of Batrachochytrium dendrobatidis and related Chytrids.</title>
        <authorList>
            <person name="Yacoub M.N."/>
            <person name="Stajich J.E."/>
            <person name="James T.Y."/>
        </authorList>
    </citation>
    <scope>NUCLEOTIDE SEQUENCE [LARGE SCALE GENOMIC DNA]</scope>
    <source>
        <strain evidence="2 3">JEL0888</strain>
    </source>
</reference>
<comment type="caution">
    <text evidence="2">The sequence shown here is derived from an EMBL/GenBank/DDBJ whole genome shotgun (WGS) entry which is preliminary data.</text>
</comment>
<evidence type="ECO:0000313" key="2">
    <source>
        <dbReference type="EMBL" id="KAL2912295.1"/>
    </source>
</evidence>
<dbReference type="EMBL" id="JADGIZ020000071">
    <property type="protein sequence ID" value="KAL2912295.1"/>
    <property type="molecule type" value="Genomic_DNA"/>
</dbReference>
<dbReference type="SUPFAM" id="SSF111331">
    <property type="entry name" value="NAD kinase/diacylglycerol kinase-like"/>
    <property type="match status" value="1"/>
</dbReference>
<sequence length="355" mass="37955">MLWRAALPWRRPLASVSPLRRLLQTSCAALPDRTPIIQHGGERQAPHAAAAAAVGAAAAVAAGSRPSPQQARDASAETGDALWNMSRDEYRISWQSRPRNVLLIKKPSDPKTASAMQTAIRWLQVNQPDTNIVVEATAAAELGLGSEHASVVSVETSDPSACAELVRTIDFVVTLGGDGTILHAASLFPKHVPPILSFSLGSLGFLLPFDFSDHAIALSRMFGGDVPVMDRMRLAVGLHASTTQRILPDDVQIMNELTVHRGKHAQLTAIDIFVGSGFLTDVVLSATARGPAEVAVDGRDVCLLQHGQHIEVRPSAFAIPCVSRLSPASGWAHDIKQTLRWNQGFLNAGLLSHTS</sequence>
<dbReference type="EC" id="2.7.1.86" evidence="2"/>
<dbReference type="PANTHER" id="PTHR20275:SF26">
    <property type="entry name" value="NADH KINASE POS5, MITOCHONDRIAL"/>
    <property type="match status" value="1"/>
</dbReference>
<dbReference type="InterPro" id="IPR017438">
    <property type="entry name" value="ATP-NAD_kinase_N"/>
</dbReference>